<protein>
    <submittedName>
        <fullName evidence="2">CUB domain-containing protein</fullName>
    </submittedName>
</protein>
<accession>A0A0N4ZHC6</accession>
<evidence type="ECO:0000313" key="2">
    <source>
        <dbReference type="WBParaSite" id="PTRK_0000732000.1"/>
    </source>
</evidence>
<proteinExistence type="predicted"/>
<sequence length="151" mass="17406">NCNECLCPTGLQGETCEKAVDVYQSNTLFWRTYEPIHLTATDSMQVFKEVRERSRYIYIHSSENKQKMWIRVIFSKSCDVDNPCLPGKGCEIKYRADKGPMGISMCGSHNSSFDAVSEINLIIIYFHGQCHKHGLKFEYQILGNHEVKNKF</sequence>
<dbReference type="WBParaSite" id="PTRK_0000732000.1">
    <property type="protein sequence ID" value="PTRK_0000732000.1"/>
    <property type="gene ID" value="PTRK_0000732000"/>
</dbReference>
<keyword evidence="1" id="KW-1185">Reference proteome</keyword>
<evidence type="ECO:0000313" key="1">
    <source>
        <dbReference type="Proteomes" id="UP000038045"/>
    </source>
</evidence>
<dbReference type="AlphaFoldDB" id="A0A0N4ZHC6"/>
<organism evidence="1 2">
    <name type="scientific">Parastrongyloides trichosuri</name>
    <name type="common">Possum-specific nematode worm</name>
    <dbReference type="NCBI Taxonomy" id="131310"/>
    <lineage>
        <taxon>Eukaryota</taxon>
        <taxon>Metazoa</taxon>
        <taxon>Ecdysozoa</taxon>
        <taxon>Nematoda</taxon>
        <taxon>Chromadorea</taxon>
        <taxon>Rhabditida</taxon>
        <taxon>Tylenchina</taxon>
        <taxon>Panagrolaimomorpha</taxon>
        <taxon>Strongyloidoidea</taxon>
        <taxon>Strongyloididae</taxon>
        <taxon>Parastrongyloides</taxon>
    </lineage>
</organism>
<dbReference type="Proteomes" id="UP000038045">
    <property type="component" value="Unplaced"/>
</dbReference>
<name>A0A0N4ZHC6_PARTI</name>
<reference evidence="2" key="1">
    <citation type="submission" date="2017-02" db="UniProtKB">
        <authorList>
            <consortium name="WormBaseParasite"/>
        </authorList>
    </citation>
    <scope>IDENTIFICATION</scope>
</reference>